<sequence length="315" mass="34942">MPTPSSYHNVFRVAKPGVLSSDSSIPKRNRQSLSCTACKTRKTKCDRLQPCSSCVNRGHEDATSCVFSTGKPNRKRTTHDLDPKESTNVEAQLRLQKIEDMQGSNESNNFPLQKSLDVQSPDSSTGGPGSHAAISSVEKGHFDIRDSGTRYFGATSWTAVLESTLTIQELCASLPPRIVVDKLLSAYFNAKHNQGSILHSAKFLREYEAFWTNSSPKTFLWMSVLFSTLYIGSRVLEMSSQDLGVPLPDPDALVKKAGQALVAGKYQNGLPYSIEALLIYTTCKHMQDDDCEKNFWIASSHTRRRVRHYGSKQSA</sequence>
<dbReference type="PANTHER" id="PTHR31001">
    <property type="entry name" value="UNCHARACTERIZED TRANSCRIPTIONAL REGULATORY PROTEIN"/>
    <property type="match status" value="1"/>
</dbReference>
<dbReference type="AlphaFoldDB" id="H0ELD1"/>
<accession>H0ELD1</accession>
<comment type="subcellular location">
    <subcellularLocation>
        <location evidence="1">Nucleus</location>
    </subcellularLocation>
</comment>
<feature type="compositionally biased region" description="Basic and acidic residues" evidence="3">
    <location>
        <begin position="78"/>
        <end position="87"/>
    </location>
</feature>
<dbReference type="InterPro" id="IPR036864">
    <property type="entry name" value="Zn2-C6_fun-type_DNA-bd_sf"/>
</dbReference>
<evidence type="ECO:0000313" key="6">
    <source>
        <dbReference type="Proteomes" id="UP000005446"/>
    </source>
</evidence>
<protein>
    <submittedName>
        <fullName evidence="5">Putative Oleate activated transcription factor 3</fullName>
    </submittedName>
</protein>
<proteinExistence type="predicted"/>
<evidence type="ECO:0000256" key="1">
    <source>
        <dbReference type="ARBA" id="ARBA00004123"/>
    </source>
</evidence>
<evidence type="ECO:0000256" key="2">
    <source>
        <dbReference type="ARBA" id="ARBA00023242"/>
    </source>
</evidence>
<dbReference type="CDD" id="cd12148">
    <property type="entry name" value="fungal_TF_MHR"/>
    <property type="match status" value="1"/>
</dbReference>
<feature type="region of interest" description="Disordered" evidence="3">
    <location>
        <begin position="67"/>
        <end position="87"/>
    </location>
</feature>
<dbReference type="SMART" id="SM00066">
    <property type="entry name" value="GAL4"/>
    <property type="match status" value="1"/>
</dbReference>
<dbReference type="Proteomes" id="UP000005446">
    <property type="component" value="Unassembled WGS sequence"/>
</dbReference>
<keyword evidence="2" id="KW-0539">Nucleus</keyword>
<feature type="compositionally biased region" description="Polar residues" evidence="3">
    <location>
        <begin position="102"/>
        <end position="125"/>
    </location>
</feature>
<comment type="caution">
    <text evidence="5">The sequence shown here is derived from an EMBL/GenBank/DDBJ whole genome shotgun (WGS) entry which is preliminary data.</text>
</comment>
<name>H0ELD1_GLAL7</name>
<dbReference type="GO" id="GO:0008270">
    <property type="term" value="F:zinc ion binding"/>
    <property type="evidence" value="ECO:0007669"/>
    <property type="project" value="InterPro"/>
</dbReference>
<evidence type="ECO:0000256" key="3">
    <source>
        <dbReference type="SAM" id="MobiDB-lite"/>
    </source>
</evidence>
<dbReference type="GO" id="GO:0000981">
    <property type="term" value="F:DNA-binding transcription factor activity, RNA polymerase II-specific"/>
    <property type="evidence" value="ECO:0007669"/>
    <property type="project" value="InterPro"/>
</dbReference>
<dbReference type="GO" id="GO:0005634">
    <property type="term" value="C:nucleus"/>
    <property type="evidence" value="ECO:0007669"/>
    <property type="project" value="UniProtKB-SubCell"/>
</dbReference>
<dbReference type="OrthoDB" id="3532308at2759"/>
<evidence type="ECO:0000313" key="5">
    <source>
        <dbReference type="EMBL" id="EHL00650.1"/>
    </source>
</evidence>
<dbReference type="HOGENOM" id="CLU_882943_0_0_1"/>
<dbReference type="SUPFAM" id="SSF57701">
    <property type="entry name" value="Zn2/Cys6 DNA-binding domain"/>
    <property type="match status" value="1"/>
</dbReference>
<organism evidence="5 6">
    <name type="scientific">Glarea lozoyensis (strain ATCC 74030 / MF5533)</name>
    <dbReference type="NCBI Taxonomy" id="1104152"/>
    <lineage>
        <taxon>Eukaryota</taxon>
        <taxon>Fungi</taxon>
        <taxon>Dikarya</taxon>
        <taxon>Ascomycota</taxon>
        <taxon>Pezizomycotina</taxon>
        <taxon>Leotiomycetes</taxon>
        <taxon>Helotiales</taxon>
        <taxon>Helotiaceae</taxon>
        <taxon>Glarea</taxon>
    </lineage>
</organism>
<dbReference type="InParanoid" id="H0ELD1"/>
<dbReference type="PROSITE" id="PS50048">
    <property type="entry name" value="ZN2_CY6_FUNGAL_2"/>
    <property type="match status" value="1"/>
</dbReference>
<dbReference type="Gene3D" id="4.10.240.10">
    <property type="entry name" value="Zn(2)-C6 fungal-type DNA-binding domain"/>
    <property type="match status" value="1"/>
</dbReference>
<dbReference type="InterPro" id="IPR050613">
    <property type="entry name" value="Sec_Metabolite_Reg"/>
</dbReference>
<dbReference type="EMBL" id="AGUE01000076">
    <property type="protein sequence ID" value="EHL00650.1"/>
    <property type="molecule type" value="Genomic_DNA"/>
</dbReference>
<dbReference type="Pfam" id="PF00172">
    <property type="entry name" value="Zn_clus"/>
    <property type="match status" value="1"/>
</dbReference>
<dbReference type="PANTHER" id="PTHR31001:SF49">
    <property type="entry name" value="ZN(II)2CYS6 TRANSCRIPTION FACTOR (EUROFUNG)"/>
    <property type="match status" value="1"/>
</dbReference>
<evidence type="ECO:0000259" key="4">
    <source>
        <dbReference type="PROSITE" id="PS50048"/>
    </source>
</evidence>
<keyword evidence="6" id="KW-1185">Reference proteome</keyword>
<dbReference type="InterPro" id="IPR001138">
    <property type="entry name" value="Zn2Cys6_DnaBD"/>
</dbReference>
<feature type="region of interest" description="Disordered" evidence="3">
    <location>
        <begin position="102"/>
        <end position="133"/>
    </location>
</feature>
<gene>
    <name evidence="5" type="ORF">M7I_3394</name>
</gene>
<reference evidence="5 6" key="1">
    <citation type="journal article" date="2012" name="Eukaryot. Cell">
        <title>Genome sequence of the fungus Glarea lozoyensis: the first genome sequence of a species from the Helotiaceae family.</title>
        <authorList>
            <person name="Youssar L."/>
            <person name="Gruening B.A."/>
            <person name="Erxleben A."/>
            <person name="Guenther S."/>
            <person name="Huettel W."/>
        </authorList>
    </citation>
    <scope>NUCLEOTIDE SEQUENCE [LARGE SCALE GENOMIC DNA]</scope>
    <source>
        <strain evidence="6">ATCC 74030 / MF5533</strain>
    </source>
</reference>
<feature type="domain" description="Zn(2)-C6 fungal-type" evidence="4">
    <location>
        <begin position="34"/>
        <end position="67"/>
    </location>
</feature>